<protein>
    <submittedName>
        <fullName evidence="1">Uncharacterized protein</fullName>
    </submittedName>
</protein>
<gene>
    <name evidence="1" type="ORF">AT705_14350</name>
</gene>
<dbReference type="KEGG" id="prr:AT705_14350"/>
<dbReference type="Proteomes" id="UP000069015">
    <property type="component" value="Chromosome 1"/>
</dbReference>
<dbReference type="RefSeq" id="WP_058797084.1">
    <property type="nucleotide sequence ID" value="NZ_CP013611.1"/>
</dbReference>
<sequence>MLTQQTDYNYLALGHKTFDFSDDSSGFSFAAVGSSGNVYWEAQAMFGMSMPIFMVHAFSISVCLLENGTLNWELALSMLREKALTTTCFLVGLGYRCNSDRVTNMAYRDAGDYTLTTVSLRFAF</sequence>
<name>A0A0U2Y1B5_9GAMM</name>
<dbReference type="AlphaFoldDB" id="A0A0U2Y1B5"/>
<accession>A0A0U2Y1B5</accession>
<dbReference type="EMBL" id="CP013611">
    <property type="protein sequence ID" value="ALU44018.1"/>
    <property type="molecule type" value="Genomic_DNA"/>
</dbReference>
<reference evidence="1 2" key="1">
    <citation type="submission" date="2015-12" db="EMBL/GenBank/DDBJ databases">
        <title>Complete genome sequence of Pseudoalteromonas rubra SCSIO 6842, harboring a conjugative plasmid.</title>
        <authorList>
            <person name="Li B."/>
            <person name="Wang X."/>
        </authorList>
    </citation>
    <scope>NUCLEOTIDE SEQUENCE [LARGE SCALE GENOMIC DNA]</scope>
    <source>
        <strain evidence="1 2">SCSIO 6842</strain>
    </source>
</reference>
<evidence type="ECO:0000313" key="1">
    <source>
        <dbReference type="EMBL" id="ALU44018.1"/>
    </source>
</evidence>
<proteinExistence type="predicted"/>
<organism evidence="1 2">
    <name type="scientific">Pseudoalteromonas rubra</name>
    <dbReference type="NCBI Taxonomy" id="43658"/>
    <lineage>
        <taxon>Bacteria</taxon>
        <taxon>Pseudomonadati</taxon>
        <taxon>Pseudomonadota</taxon>
        <taxon>Gammaproteobacteria</taxon>
        <taxon>Alteromonadales</taxon>
        <taxon>Pseudoalteromonadaceae</taxon>
        <taxon>Pseudoalteromonas</taxon>
    </lineage>
</organism>
<evidence type="ECO:0000313" key="2">
    <source>
        <dbReference type="Proteomes" id="UP000069015"/>
    </source>
</evidence>